<organism evidence="1 2">
    <name type="scientific">Potamilus streckersoni</name>
    <dbReference type="NCBI Taxonomy" id="2493646"/>
    <lineage>
        <taxon>Eukaryota</taxon>
        <taxon>Metazoa</taxon>
        <taxon>Spiralia</taxon>
        <taxon>Lophotrochozoa</taxon>
        <taxon>Mollusca</taxon>
        <taxon>Bivalvia</taxon>
        <taxon>Autobranchia</taxon>
        <taxon>Heteroconchia</taxon>
        <taxon>Palaeoheterodonta</taxon>
        <taxon>Unionida</taxon>
        <taxon>Unionoidea</taxon>
        <taxon>Unionidae</taxon>
        <taxon>Ambleminae</taxon>
        <taxon>Lampsilini</taxon>
        <taxon>Potamilus</taxon>
    </lineage>
</organism>
<sequence length="51" mass="5773">GTAVRSSGNTTNNTPMLFCGLYELYMTYMERDIARVQNIKDKPGAHEVHKL</sequence>
<reference evidence="1" key="2">
    <citation type="journal article" date="2021" name="Genome Biol. Evol.">
        <title>Developing a high-quality reference genome for a parasitic bivalve with doubly uniparental inheritance (Bivalvia: Unionida).</title>
        <authorList>
            <person name="Smith C.H."/>
        </authorList>
    </citation>
    <scope>NUCLEOTIDE SEQUENCE</scope>
    <source>
        <strain evidence="1">CHS0354</strain>
        <tissue evidence="1">Mantle</tissue>
    </source>
</reference>
<reference evidence="1" key="3">
    <citation type="submission" date="2023-05" db="EMBL/GenBank/DDBJ databases">
        <authorList>
            <person name="Smith C.H."/>
        </authorList>
    </citation>
    <scope>NUCLEOTIDE SEQUENCE</scope>
    <source>
        <strain evidence="1">CHS0354</strain>
        <tissue evidence="1">Mantle</tissue>
    </source>
</reference>
<evidence type="ECO:0000313" key="2">
    <source>
        <dbReference type="Proteomes" id="UP001195483"/>
    </source>
</evidence>
<feature type="non-terminal residue" evidence="1">
    <location>
        <position position="1"/>
    </location>
</feature>
<comment type="caution">
    <text evidence="1">The sequence shown here is derived from an EMBL/GenBank/DDBJ whole genome shotgun (WGS) entry which is preliminary data.</text>
</comment>
<dbReference type="AlphaFoldDB" id="A0AAE0W3Q7"/>
<dbReference type="EMBL" id="JAEAOA010000317">
    <property type="protein sequence ID" value="KAK3600958.1"/>
    <property type="molecule type" value="Genomic_DNA"/>
</dbReference>
<protein>
    <submittedName>
        <fullName evidence="1">Uncharacterized protein</fullName>
    </submittedName>
</protein>
<accession>A0AAE0W3Q7</accession>
<reference evidence="1" key="1">
    <citation type="journal article" date="2021" name="Genome Biol. Evol.">
        <title>A High-Quality Reference Genome for a Parasitic Bivalve with Doubly Uniparental Inheritance (Bivalvia: Unionida).</title>
        <authorList>
            <person name="Smith C.H."/>
        </authorList>
    </citation>
    <scope>NUCLEOTIDE SEQUENCE</scope>
    <source>
        <strain evidence="1">CHS0354</strain>
    </source>
</reference>
<evidence type="ECO:0000313" key="1">
    <source>
        <dbReference type="EMBL" id="KAK3600958.1"/>
    </source>
</evidence>
<dbReference type="Proteomes" id="UP001195483">
    <property type="component" value="Unassembled WGS sequence"/>
</dbReference>
<name>A0AAE0W3Q7_9BIVA</name>
<gene>
    <name evidence="1" type="ORF">CHS0354_004167</name>
</gene>
<feature type="non-terminal residue" evidence="1">
    <location>
        <position position="51"/>
    </location>
</feature>
<proteinExistence type="predicted"/>
<keyword evidence="2" id="KW-1185">Reference proteome</keyword>